<keyword evidence="5 9" id="KW-0812">Transmembrane</keyword>
<evidence type="ECO:0000256" key="8">
    <source>
        <dbReference type="ARBA" id="ARBA00023180"/>
    </source>
</evidence>
<comment type="similarity">
    <text evidence="2 9">Belongs to the Casparian strip membrane proteins (CASP) family.</text>
</comment>
<feature type="transmembrane region" description="Helical" evidence="9">
    <location>
        <begin position="71"/>
        <end position="90"/>
    </location>
</feature>
<keyword evidence="4 9" id="KW-1003">Cell membrane</keyword>
<dbReference type="InterPro" id="IPR006459">
    <property type="entry name" value="CASP/CASPL"/>
</dbReference>
<evidence type="ECO:0000313" key="13">
    <source>
        <dbReference type="Proteomes" id="UP000623129"/>
    </source>
</evidence>
<evidence type="ECO:0000256" key="7">
    <source>
        <dbReference type="ARBA" id="ARBA00023136"/>
    </source>
</evidence>
<keyword evidence="6 9" id="KW-1133">Transmembrane helix</keyword>
<dbReference type="InterPro" id="IPR006702">
    <property type="entry name" value="CASP_dom"/>
</dbReference>
<feature type="transmembrane region" description="Helical" evidence="9">
    <location>
        <begin position="206"/>
        <end position="230"/>
    </location>
</feature>
<comment type="subcellular location">
    <subcellularLocation>
        <location evidence="1 9">Cell membrane</location>
        <topology evidence="1 9">Multi-pass membrane protein</topology>
    </subcellularLocation>
</comment>
<comment type="caution">
    <text evidence="12">The sequence shown here is derived from an EMBL/GenBank/DDBJ whole genome shotgun (WGS) entry which is preliminary data.</text>
</comment>
<dbReference type="EMBL" id="SWLB01000016">
    <property type="protein sequence ID" value="KAF3328461.1"/>
    <property type="molecule type" value="Genomic_DNA"/>
</dbReference>
<keyword evidence="7 9" id="KW-0472">Membrane</keyword>
<dbReference type="AlphaFoldDB" id="A0A833R1W9"/>
<evidence type="ECO:0000256" key="9">
    <source>
        <dbReference type="RuleBase" id="RU361233"/>
    </source>
</evidence>
<comment type="subunit">
    <text evidence="3 9">Homodimer and heterodimers.</text>
</comment>
<gene>
    <name evidence="12" type="ORF">FCM35_KLT07067</name>
</gene>
<protein>
    <recommendedName>
        <fullName evidence="9">CASP-like protein</fullName>
    </recommendedName>
</protein>
<evidence type="ECO:0000256" key="1">
    <source>
        <dbReference type="ARBA" id="ARBA00004651"/>
    </source>
</evidence>
<keyword evidence="13" id="KW-1185">Reference proteome</keyword>
<reference evidence="12" key="1">
    <citation type="submission" date="2020-01" db="EMBL/GenBank/DDBJ databases">
        <title>Genome sequence of Kobresia littledalei, the first chromosome-level genome in the family Cyperaceae.</title>
        <authorList>
            <person name="Qu G."/>
        </authorList>
    </citation>
    <scope>NUCLEOTIDE SEQUENCE</scope>
    <source>
        <strain evidence="12">C.B.Clarke</strain>
        <tissue evidence="12">Leaf</tissue>
    </source>
</reference>
<dbReference type="GO" id="GO:0005886">
    <property type="term" value="C:plasma membrane"/>
    <property type="evidence" value="ECO:0007669"/>
    <property type="project" value="UniProtKB-SubCell"/>
</dbReference>
<name>A0A833R1W9_9POAL</name>
<evidence type="ECO:0000313" key="12">
    <source>
        <dbReference type="EMBL" id="KAF3328461.1"/>
    </source>
</evidence>
<evidence type="ECO:0000256" key="2">
    <source>
        <dbReference type="ARBA" id="ARBA00007651"/>
    </source>
</evidence>
<feature type="domain" description="Casparian strip membrane protein" evidence="11">
    <location>
        <begin position="64"/>
        <end position="218"/>
    </location>
</feature>
<accession>A0A833R1W9</accession>
<feature type="region of interest" description="Disordered" evidence="10">
    <location>
        <begin position="1"/>
        <end position="27"/>
    </location>
</feature>
<dbReference type="OrthoDB" id="1918787at2759"/>
<comment type="caution">
    <text evidence="9">Lacks conserved residue(s) required for the propagation of feature annotation.</text>
</comment>
<dbReference type="Pfam" id="PF04535">
    <property type="entry name" value="CASP_dom"/>
    <property type="match status" value="1"/>
</dbReference>
<evidence type="ECO:0000256" key="3">
    <source>
        <dbReference type="ARBA" id="ARBA00011489"/>
    </source>
</evidence>
<sequence>MELAAINEKRSQNHPATEMSIQMPDGAAPGKASVAAEPITMRESLATPPMQRHDRSSDVFKESRRWDATAAVVRGAAAATALVALAVIVSSEQHGNLTIFGLSIPLYSKWSFSESLEYLVGISAAVAAHSLLQLGLVVRKLLKKVPAVPSQIHAWILFAADQAFAYAMMSAGAAAAGVTNLNRTGIQHTALPDFCKPLHRFCNRMAISITFAFFSWVCLAMSAVIDVLWLSKL</sequence>
<evidence type="ECO:0000256" key="5">
    <source>
        <dbReference type="ARBA" id="ARBA00022692"/>
    </source>
</evidence>
<dbReference type="PANTHER" id="PTHR33573">
    <property type="entry name" value="CASP-LIKE PROTEIN 4A4"/>
    <property type="match status" value="1"/>
</dbReference>
<evidence type="ECO:0000256" key="10">
    <source>
        <dbReference type="SAM" id="MobiDB-lite"/>
    </source>
</evidence>
<keyword evidence="8" id="KW-0325">Glycoprotein</keyword>
<evidence type="ECO:0000256" key="6">
    <source>
        <dbReference type="ARBA" id="ARBA00022989"/>
    </source>
</evidence>
<proteinExistence type="inferred from homology"/>
<organism evidence="12 13">
    <name type="scientific">Carex littledalei</name>
    <dbReference type="NCBI Taxonomy" id="544730"/>
    <lineage>
        <taxon>Eukaryota</taxon>
        <taxon>Viridiplantae</taxon>
        <taxon>Streptophyta</taxon>
        <taxon>Embryophyta</taxon>
        <taxon>Tracheophyta</taxon>
        <taxon>Spermatophyta</taxon>
        <taxon>Magnoliopsida</taxon>
        <taxon>Liliopsida</taxon>
        <taxon>Poales</taxon>
        <taxon>Cyperaceae</taxon>
        <taxon>Cyperoideae</taxon>
        <taxon>Cariceae</taxon>
        <taxon>Carex</taxon>
        <taxon>Carex subgen. Euthyceras</taxon>
    </lineage>
</organism>
<evidence type="ECO:0000259" key="11">
    <source>
        <dbReference type="Pfam" id="PF04535"/>
    </source>
</evidence>
<dbReference type="PANTHER" id="PTHR33573:SF48">
    <property type="entry name" value="CASP-LIKE PROTEIN 3A1"/>
    <property type="match status" value="1"/>
</dbReference>
<dbReference type="NCBIfam" id="TIGR01569">
    <property type="entry name" value="A_tha_TIGR01569"/>
    <property type="match status" value="1"/>
</dbReference>
<feature type="transmembrane region" description="Helical" evidence="9">
    <location>
        <begin position="118"/>
        <end position="138"/>
    </location>
</feature>
<evidence type="ECO:0000256" key="4">
    <source>
        <dbReference type="ARBA" id="ARBA00022475"/>
    </source>
</evidence>
<dbReference type="Proteomes" id="UP000623129">
    <property type="component" value="Unassembled WGS sequence"/>
</dbReference>